<dbReference type="HOGENOM" id="CLU_1322776_0_0_1"/>
<proteinExistence type="predicted"/>
<dbReference type="Proteomes" id="UP000026962">
    <property type="component" value="Chromosome 3"/>
</dbReference>
<reference evidence="2" key="2">
    <citation type="submission" date="2018-05" db="EMBL/GenBank/DDBJ databases">
        <title>OpunRS2 (Oryza punctata Reference Sequence Version 2).</title>
        <authorList>
            <person name="Zhang J."/>
            <person name="Kudrna D."/>
            <person name="Lee S."/>
            <person name="Talag J."/>
            <person name="Welchert J."/>
            <person name="Wing R.A."/>
        </authorList>
    </citation>
    <scope>NUCLEOTIDE SEQUENCE [LARGE SCALE GENOMIC DNA]</scope>
</reference>
<sequence>MARDARDAGCHLGPPTPHSTPLSSATSATRPSSAHAPAHVHGDGDGETAKLLIKKRQARPNFRLHTIHRCMVYPMHQGGRRDGWVVRGQVSGGGAPTLPSAAVKSGWGRELDPDAAVAIWREERGTPNLCGRDGSEGKGREEVKGWGFETGRRRPGRREVRRWRRRLVRSAALHGWPVEKRGKRAQMQEAQQMVKGWYGIPFEWVSVS</sequence>
<name>A0A0E0KHC9_ORYPU</name>
<organism evidence="2">
    <name type="scientific">Oryza punctata</name>
    <name type="common">Red rice</name>
    <dbReference type="NCBI Taxonomy" id="4537"/>
    <lineage>
        <taxon>Eukaryota</taxon>
        <taxon>Viridiplantae</taxon>
        <taxon>Streptophyta</taxon>
        <taxon>Embryophyta</taxon>
        <taxon>Tracheophyta</taxon>
        <taxon>Spermatophyta</taxon>
        <taxon>Magnoliopsida</taxon>
        <taxon>Liliopsida</taxon>
        <taxon>Poales</taxon>
        <taxon>Poaceae</taxon>
        <taxon>BOP clade</taxon>
        <taxon>Oryzoideae</taxon>
        <taxon>Oryzeae</taxon>
        <taxon>Oryzinae</taxon>
        <taxon>Oryza</taxon>
    </lineage>
</organism>
<dbReference type="Gramene" id="OPUNC03G26760.1">
    <property type="protein sequence ID" value="OPUNC03G26760.1"/>
    <property type="gene ID" value="OPUNC03G26760"/>
</dbReference>
<protein>
    <submittedName>
        <fullName evidence="2">Uncharacterized protein</fullName>
    </submittedName>
</protein>
<feature type="region of interest" description="Disordered" evidence="1">
    <location>
        <begin position="1"/>
        <end position="45"/>
    </location>
</feature>
<dbReference type="EnsemblPlants" id="OPUNC03G26760.1">
    <property type="protein sequence ID" value="OPUNC03G26760.1"/>
    <property type="gene ID" value="OPUNC03G26760"/>
</dbReference>
<evidence type="ECO:0000313" key="3">
    <source>
        <dbReference type="Proteomes" id="UP000026962"/>
    </source>
</evidence>
<evidence type="ECO:0000313" key="2">
    <source>
        <dbReference type="EnsemblPlants" id="OPUNC03G26760.1"/>
    </source>
</evidence>
<accession>A0A0E0KHC9</accession>
<dbReference type="AlphaFoldDB" id="A0A0E0KHC9"/>
<feature type="compositionally biased region" description="Low complexity" evidence="1">
    <location>
        <begin position="19"/>
        <end position="39"/>
    </location>
</feature>
<keyword evidence="3" id="KW-1185">Reference proteome</keyword>
<reference evidence="2" key="1">
    <citation type="submission" date="2015-04" db="UniProtKB">
        <authorList>
            <consortium name="EnsemblPlants"/>
        </authorList>
    </citation>
    <scope>IDENTIFICATION</scope>
</reference>
<evidence type="ECO:0000256" key="1">
    <source>
        <dbReference type="SAM" id="MobiDB-lite"/>
    </source>
</evidence>